<dbReference type="EMBL" id="AONC01000026">
    <property type="protein sequence ID" value="EXJ15422.1"/>
    <property type="molecule type" value="Genomic_DNA"/>
</dbReference>
<dbReference type="RefSeq" id="WP_043752816.1">
    <property type="nucleotide sequence ID" value="NZ_AONC01000026.1"/>
</dbReference>
<evidence type="ECO:0000313" key="3">
    <source>
        <dbReference type="Proteomes" id="UP000019460"/>
    </source>
</evidence>
<proteinExistence type="predicted"/>
<comment type="caution">
    <text evidence="2">The sequence shown here is derived from an EMBL/GenBank/DDBJ whole genome shotgun (WGS) entry which is preliminary data.</text>
</comment>
<dbReference type="AlphaFoldDB" id="W9VHA1"/>
<keyword evidence="1" id="KW-0175">Coiled coil</keyword>
<keyword evidence="3" id="KW-1185">Reference proteome</keyword>
<protein>
    <submittedName>
        <fullName evidence="2">Uncharacterized protein</fullName>
    </submittedName>
</protein>
<evidence type="ECO:0000313" key="2">
    <source>
        <dbReference type="EMBL" id="EXJ15422.1"/>
    </source>
</evidence>
<accession>W9VHA1</accession>
<feature type="coiled-coil region" evidence="1">
    <location>
        <begin position="16"/>
        <end position="76"/>
    </location>
</feature>
<evidence type="ECO:0000256" key="1">
    <source>
        <dbReference type="SAM" id="Coils"/>
    </source>
</evidence>
<dbReference type="Proteomes" id="UP000019460">
    <property type="component" value="Unassembled WGS sequence"/>
</dbReference>
<gene>
    <name evidence="2" type="ORF">D779_1386</name>
</gene>
<organism evidence="2 3">
    <name type="scientific">Imhoffiella purpurea</name>
    <dbReference type="NCBI Taxonomy" id="1249627"/>
    <lineage>
        <taxon>Bacteria</taxon>
        <taxon>Pseudomonadati</taxon>
        <taxon>Pseudomonadota</taxon>
        <taxon>Gammaproteobacteria</taxon>
        <taxon>Chromatiales</taxon>
        <taxon>Chromatiaceae</taxon>
        <taxon>Imhoffiella</taxon>
    </lineage>
</organism>
<reference evidence="2 3" key="1">
    <citation type="submission" date="2012-11" db="EMBL/GenBank/DDBJ databases">
        <title>Genome assembly of Thiorhodococcus sp. AK35.</title>
        <authorList>
            <person name="Nupur N."/>
            <person name="Khatri I."/>
            <person name="Subramanian S."/>
            <person name="Pinnaka A."/>
        </authorList>
    </citation>
    <scope>NUCLEOTIDE SEQUENCE [LARGE SCALE GENOMIC DNA]</scope>
    <source>
        <strain evidence="2 3">AK35</strain>
    </source>
</reference>
<sequence length="160" mass="17799">MSDDAKLIADTLAAGFDSLNKELEGMKKELDDKEKLDRRIFRVVALFVIVTLPIGAKQLMELADTMSKQMQDMNLNMGDMKDHMASMNESMAAMRKDMGAMQASMSTMDGNMANMTAYINAMTGHVSMMDQGMRVMNGSMVDMDRSMKPMRAMGSMIPGW</sequence>
<name>W9VHA1_9GAMM</name>
<dbReference type="Gene3D" id="1.10.287.950">
    <property type="entry name" value="Methyl-accepting chemotaxis protein"/>
    <property type="match status" value="1"/>
</dbReference>
<dbReference type="eggNOG" id="ENOG5033CUH">
    <property type="taxonomic scope" value="Bacteria"/>
</dbReference>